<dbReference type="Proteomes" id="UP000278807">
    <property type="component" value="Unassembled WGS sequence"/>
</dbReference>
<name>A0A0R3TQ81_RODNA</name>
<evidence type="ECO:0000313" key="4">
    <source>
        <dbReference type="Proteomes" id="UP000278807"/>
    </source>
</evidence>
<dbReference type="Gene3D" id="3.40.50.300">
    <property type="entry name" value="P-loop containing nucleotide triphosphate hydrolases"/>
    <property type="match status" value="1"/>
</dbReference>
<dbReference type="Pfam" id="PF01057">
    <property type="entry name" value="Parvo_NS1"/>
    <property type="match status" value="1"/>
</dbReference>
<organism evidence="5">
    <name type="scientific">Rodentolepis nana</name>
    <name type="common">Dwarf tapeworm</name>
    <name type="synonym">Hymenolepis nana</name>
    <dbReference type="NCBI Taxonomy" id="102285"/>
    <lineage>
        <taxon>Eukaryota</taxon>
        <taxon>Metazoa</taxon>
        <taxon>Spiralia</taxon>
        <taxon>Lophotrochozoa</taxon>
        <taxon>Platyhelminthes</taxon>
        <taxon>Cestoda</taxon>
        <taxon>Eucestoda</taxon>
        <taxon>Cyclophyllidea</taxon>
        <taxon>Hymenolepididae</taxon>
        <taxon>Rodentolepis</taxon>
    </lineage>
</organism>
<dbReference type="OrthoDB" id="8300295at2759"/>
<dbReference type="SUPFAM" id="SSF52540">
    <property type="entry name" value="P-loop containing nucleoside triphosphate hydrolases"/>
    <property type="match status" value="1"/>
</dbReference>
<dbReference type="EMBL" id="UZAE01012711">
    <property type="protein sequence ID" value="VDO06315.1"/>
    <property type="molecule type" value="Genomic_DNA"/>
</dbReference>
<protein>
    <submittedName>
        <fullName evidence="5">Parvo_NS1 domain-containing protein</fullName>
    </submittedName>
</protein>
<evidence type="ECO:0000313" key="3">
    <source>
        <dbReference type="EMBL" id="VDO06315.1"/>
    </source>
</evidence>
<accession>A0A0R3TQ81</accession>
<evidence type="ECO:0000256" key="1">
    <source>
        <dbReference type="SAM" id="MobiDB-lite"/>
    </source>
</evidence>
<proteinExistence type="predicted"/>
<evidence type="ECO:0000313" key="5">
    <source>
        <dbReference type="WBParaSite" id="HNAJ_0000969001-mRNA-1"/>
    </source>
</evidence>
<dbReference type="InterPro" id="IPR027417">
    <property type="entry name" value="P-loop_NTPase"/>
</dbReference>
<reference evidence="5" key="1">
    <citation type="submission" date="2017-02" db="UniProtKB">
        <authorList>
            <consortium name="WormBaseParasite"/>
        </authorList>
    </citation>
    <scope>IDENTIFICATION</scope>
</reference>
<sequence length="298" mass="33560">MENGRRFEQIPSTSDRLGSERSNSPSYLADDPFQLYEGQRLFPSSQRLGGVGEAQENQILDGIAEENSATSDYIPVERIPEPAFRSYYTLIYFKHRGTVVEVGSELHEEWLNAQDMPSIAPNSPCRSDTRRAQTKAAFAQRADSRQAKFDGLHAELMRRDIRQFDEILHKFFVKGITKLNSSMGVQWREIAKQQIQGGKENNYLQNLEKLEHECTAKNPRNVEIGTNWLMMLLNQNGINIEELLHDIVMITDKATPKVNTLCFKGPTYTGNTLLAGLITSHLTAVGGGGRTRRGQDDG</sequence>
<dbReference type="WBParaSite" id="HNAJ_0000969001-mRNA-1">
    <property type="protein sequence ID" value="HNAJ_0000969001-mRNA-1"/>
    <property type="gene ID" value="HNAJ_0000969001"/>
</dbReference>
<feature type="region of interest" description="Disordered" evidence="1">
    <location>
        <begin position="1"/>
        <end position="29"/>
    </location>
</feature>
<reference evidence="3 4" key="2">
    <citation type="submission" date="2018-11" db="EMBL/GenBank/DDBJ databases">
        <authorList>
            <consortium name="Pathogen Informatics"/>
        </authorList>
    </citation>
    <scope>NUCLEOTIDE SEQUENCE [LARGE SCALE GENOMIC DNA]</scope>
</reference>
<dbReference type="GO" id="GO:0019079">
    <property type="term" value="P:viral genome replication"/>
    <property type="evidence" value="ECO:0007669"/>
    <property type="project" value="InterPro"/>
</dbReference>
<dbReference type="InterPro" id="IPR001257">
    <property type="entry name" value="Parvovirus_NS1_helicase"/>
</dbReference>
<dbReference type="AlphaFoldDB" id="A0A0R3TQ81"/>
<feature type="domain" description="Parvovirus non-structural protein 1 helicase" evidence="2">
    <location>
        <begin position="217"/>
        <end position="286"/>
    </location>
</feature>
<feature type="compositionally biased region" description="Polar residues" evidence="1">
    <location>
        <begin position="10"/>
        <end position="26"/>
    </location>
</feature>
<keyword evidence="4" id="KW-1185">Reference proteome</keyword>
<gene>
    <name evidence="3" type="ORF">HNAJ_LOCUS9685</name>
</gene>
<evidence type="ECO:0000259" key="2">
    <source>
        <dbReference type="Pfam" id="PF01057"/>
    </source>
</evidence>